<evidence type="ECO:0000313" key="1">
    <source>
        <dbReference type="EMBL" id="EGP84643.1"/>
    </source>
</evidence>
<dbReference type="RefSeq" id="XP_003849667.1">
    <property type="nucleotide sequence ID" value="XM_003849619.1"/>
</dbReference>
<dbReference type="EMBL" id="CM001204">
    <property type="protein sequence ID" value="EGP84643.1"/>
    <property type="molecule type" value="Genomic_DNA"/>
</dbReference>
<reference evidence="1 2" key="1">
    <citation type="journal article" date="2011" name="PLoS Genet.">
        <title>Finished genome of the fungal wheat pathogen Mycosphaerella graminicola reveals dispensome structure, chromosome plasticity, and stealth pathogenesis.</title>
        <authorList>
            <person name="Goodwin S.B."/>
            <person name="Ben M'barek S."/>
            <person name="Dhillon B."/>
            <person name="Wittenberg A.H.J."/>
            <person name="Crane C.F."/>
            <person name="Hane J.K."/>
            <person name="Foster A.J."/>
            <person name="Van der Lee T.A.J."/>
            <person name="Grimwood J."/>
            <person name="Aerts A."/>
            <person name="Antoniw J."/>
            <person name="Bailey A."/>
            <person name="Bluhm B."/>
            <person name="Bowler J."/>
            <person name="Bristow J."/>
            <person name="van der Burgt A."/>
            <person name="Canto-Canche B."/>
            <person name="Churchill A.C.L."/>
            <person name="Conde-Ferraez L."/>
            <person name="Cools H.J."/>
            <person name="Coutinho P.M."/>
            <person name="Csukai M."/>
            <person name="Dehal P."/>
            <person name="De Wit P."/>
            <person name="Donzelli B."/>
            <person name="van de Geest H.C."/>
            <person name="van Ham R.C.H.J."/>
            <person name="Hammond-Kosack K.E."/>
            <person name="Henrissat B."/>
            <person name="Kilian A."/>
            <person name="Kobayashi A.K."/>
            <person name="Koopmann E."/>
            <person name="Kourmpetis Y."/>
            <person name="Kuzniar A."/>
            <person name="Lindquist E."/>
            <person name="Lombard V."/>
            <person name="Maliepaard C."/>
            <person name="Martins N."/>
            <person name="Mehrabi R."/>
            <person name="Nap J.P.H."/>
            <person name="Ponomarenko A."/>
            <person name="Rudd J.J."/>
            <person name="Salamov A."/>
            <person name="Schmutz J."/>
            <person name="Schouten H.J."/>
            <person name="Shapiro H."/>
            <person name="Stergiopoulos I."/>
            <person name="Torriani S.F.F."/>
            <person name="Tu H."/>
            <person name="de Vries R.P."/>
            <person name="Waalwijk C."/>
            <person name="Ware S.B."/>
            <person name="Wiebenga A."/>
            <person name="Zwiers L.-H."/>
            <person name="Oliver R.P."/>
            <person name="Grigoriev I.V."/>
            <person name="Kema G.H.J."/>
        </authorList>
    </citation>
    <scope>NUCLEOTIDE SEQUENCE [LARGE SCALE GENOMIC DNA]</scope>
    <source>
        <strain evidence="2">CBS 115943 / IPO323</strain>
    </source>
</reference>
<keyword evidence="2" id="KW-1185">Reference proteome</keyword>
<protein>
    <submittedName>
        <fullName evidence="1">Uncharacterized protein</fullName>
    </submittedName>
</protein>
<proteinExistence type="predicted"/>
<dbReference type="InParanoid" id="F9XJ95"/>
<evidence type="ECO:0000313" key="2">
    <source>
        <dbReference type="Proteomes" id="UP000008062"/>
    </source>
</evidence>
<dbReference type="KEGG" id="ztr:MYCGRDRAFT_105740"/>
<name>F9XJ95_ZYMTI</name>
<dbReference type="GeneID" id="13402232"/>
<organism evidence="1 2">
    <name type="scientific">Zymoseptoria tritici (strain CBS 115943 / IPO323)</name>
    <name type="common">Speckled leaf blotch fungus</name>
    <name type="synonym">Septoria tritici</name>
    <dbReference type="NCBI Taxonomy" id="336722"/>
    <lineage>
        <taxon>Eukaryota</taxon>
        <taxon>Fungi</taxon>
        <taxon>Dikarya</taxon>
        <taxon>Ascomycota</taxon>
        <taxon>Pezizomycotina</taxon>
        <taxon>Dothideomycetes</taxon>
        <taxon>Dothideomycetidae</taxon>
        <taxon>Mycosphaerellales</taxon>
        <taxon>Mycosphaerellaceae</taxon>
        <taxon>Zymoseptoria</taxon>
    </lineage>
</organism>
<gene>
    <name evidence="1" type="ORF">MYCGRDRAFT_105740</name>
</gene>
<dbReference type="AlphaFoldDB" id="F9XJ95"/>
<sequence length="75" mass="8543">MVGLSKLCHPGPRRFSCSMMKFTLRSFPIDRVNVNAKANVLQRAPWICRCVDMSLIKPRPSSNVSSWMLPQNTVH</sequence>
<accession>F9XJ95</accession>
<dbReference type="HOGENOM" id="CLU_2673000_0_0_1"/>
<dbReference type="Proteomes" id="UP000008062">
    <property type="component" value="Chromosome 9"/>
</dbReference>